<evidence type="ECO:0000313" key="1">
    <source>
        <dbReference type="EMBL" id="AUZ95170.1"/>
    </source>
</evidence>
<dbReference type="KEGG" id="vg:40088414"/>
<dbReference type="Proteomes" id="UP000223025">
    <property type="component" value="Segment"/>
</dbReference>
<accession>A0A2L0V078</accession>
<name>A0A2L0V078_9CAUD</name>
<protein>
    <submittedName>
        <fullName evidence="1">Uncharacterized protein</fullName>
    </submittedName>
</protein>
<dbReference type="EMBL" id="MF403008">
    <property type="protein sequence ID" value="AUZ95170.1"/>
    <property type="molecule type" value="Genomic_DNA"/>
</dbReference>
<sequence length="335" mass="38199">MTLTTRQLMVKGSEWVAKEDFSIIDLNKSVYGNDAKISDKMGWQAAGATKNRQLISEVRMYFKKGTTFKVLDKASTYFFSKSSNDYFTGVFIPMSVDGIEMSLQLADISPHLEITKQIKQSVYVLYSPSKGQYIEKRDHVYDAAFNYTPTLQWNEKLTKAMKKKRPQDAKMLLLELSGYFDGIDTSNIYYVFEPGSIATEIPEDLVVQEIDKATKEVVSSYLAKDYIEYSHRLKPLTQLYGSPVRSIFKDIEGNDEFACVLVYKGMEAHLKELKNRFKKIGLDRGTYKMKSDTQTVAIALQDESDGLMIMLQLSNDVSFKPILLNTKTLKEIVNV</sequence>
<dbReference type="RefSeq" id="YP_009612076.1">
    <property type="nucleotide sequence ID" value="NC_042013.1"/>
</dbReference>
<dbReference type="GeneID" id="40088414"/>
<reference evidence="1 2" key="1">
    <citation type="submission" date="2017-06" db="EMBL/GenBank/DDBJ databases">
        <authorList>
            <person name="Kim H.J."/>
            <person name="Triplett B.A."/>
        </authorList>
    </citation>
    <scope>NUCLEOTIDE SEQUENCE [LARGE SCALE GENOMIC DNA]</scope>
</reference>
<organism evidence="1 2">
    <name type="scientific">Agrobacterium phage Atu_ph07</name>
    <dbReference type="NCBI Taxonomy" id="2024264"/>
    <lineage>
        <taxon>Viruses</taxon>
        <taxon>Duplodnaviria</taxon>
        <taxon>Heunggongvirae</taxon>
        <taxon>Uroviricota</taxon>
        <taxon>Caudoviricetes</taxon>
        <taxon>Polybotosvirus</taxon>
        <taxon>Polybotosvirus Atuph07</taxon>
    </lineage>
</organism>
<keyword evidence="2" id="KW-1185">Reference proteome</keyword>
<evidence type="ECO:0000313" key="2">
    <source>
        <dbReference type="Proteomes" id="UP000223025"/>
    </source>
</evidence>
<proteinExistence type="predicted"/>